<protein>
    <submittedName>
        <fullName evidence="5">2-oxoacid:acceptor oxidoreductase subunit alpha</fullName>
    </submittedName>
</protein>
<dbReference type="Gene3D" id="3.40.50.970">
    <property type="match status" value="1"/>
</dbReference>
<evidence type="ECO:0000259" key="3">
    <source>
        <dbReference type="Pfam" id="PF01558"/>
    </source>
</evidence>
<reference evidence="5 6" key="1">
    <citation type="submission" date="2024-10" db="EMBL/GenBank/DDBJ databases">
        <title>The Natural Products Discovery Center: Release of the First 8490 Sequenced Strains for Exploring Actinobacteria Biosynthetic Diversity.</title>
        <authorList>
            <person name="Kalkreuter E."/>
            <person name="Kautsar S.A."/>
            <person name="Yang D."/>
            <person name="Bader C.D."/>
            <person name="Teijaro C.N."/>
            <person name="Fluegel L."/>
            <person name="Davis C.M."/>
            <person name="Simpson J.R."/>
            <person name="Lauterbach L."/>
            <person name="Steele A.D."/>
            <person name="Gui C."/>
            <person name="Meng S."/>
            <person name="Li G."/>
            <person name="Viehrig K."/>
            <person name="Ye F."/>
            <person name="Su P."/>
            <person name="Kiefer A.F."/>
            <person name="Nichols A."/>
            <person name="Cepeda A.J."/>
            <person name="Yan W."/>
            <person name="Fan B."/>
            <person name="Jiang Y."/>
            <person name="Adhikari A."/>
            <person name="Zheng C.-J."/>
            <person name="Schuster L."/>
            <person name="Cowan T.M."/>
            <person name="Smanski M.J."/>
            <person name="Chevrette M.G."/>
            <person name="De Carvalho L.P.S."/>
            <person name="Shen B."/>
        </authorList>
    </citation>
    <scope>NUCLEOTIDE SEQUENCE [LARGE SCALE GENOMIC DNA]</scope>
    <source>
        <strain evidence="5 6">NPDC002593</strain>
    </source>
</reference>
<dbReference type="SUPFAM" id="SSF52518">
    <property type="entry name" value="Thiamin diphosphate-binding fold (THDP-binding)"/>
    <property type="match status" value="1"/>
</dbReference>
<dbReference type="NCBIfam" id="TIGR03710">
    <property type="entry name" value="OAFO_sf"/>
    <property type="match status" value="1"/>
</dbReference>
<comment type="caution">
    <text evidence="5">The sequence shown here is derived from an EMBL/GenBank/DDBJ whole genome shotgun (WGS) entry which is preliminary data.</text>
</comment>
<dbReference type="Pfam" id="PF01855">
    <property type="entry name" value="POR_N"/>
    <property type="match status" value="1"/>
</dbReference>
<feature type="domain" description="Pyruvate/ketoisovalerate oxidoreductase catalytic" evidence="3">
    <location>
        <begin position="43"/>
        <end position="230"/>
    </location>
</feature>
<dbReference type="EMBL" id="JBIAQY010000009">
    <property type="protein sequence ID" value="MFF3571203.1"/>
    <property type="molecule type" value="Genomic_DNA"/>
</dbReference>
<dbReference type="SUPFAM" id="SSF53323">
    <property type="entry name" value="Pyruvate-ferredoxin oxidoreductase, PFOR, domain III"/>
    <property type="match status" value="1"/>
</dbReference>
<dbReference type="Pfam" id="PF01558">
    <property type="entry name" value="POR"/>
    <property type="match status" value="1"/>
</dbReference>
<keyword evidence="6" id="KW-1185">Reference proteome</keyword>
<dbReference type="InterPro" id="IPR002880">
    <property type="entry name" value="Pyrv_Fd/Flavodoxin_OxRdtase_N"/>
</dbReference>
<dbReference type="InterPro" id="IPR019752">
    <property type="entry name" value="Pyrv/ketoisovalerate_OxRed_cat"/>
</dbReference>
<dbReference type="PANTHER" id="PTHR32154">
    <property type="entry name" value="PYRUVATE-FLAVODOXIN OXIDOREDUCTASE-RELATED"/>
    <property type="match status" value="1"/>
</dbReference>
<evidence type="ECO:0000256" key="1">
    <source>
        <dbReference type="ARBA" id="ARBA00023002"/>
    </source>
</evidence>
<proteinExistence type="predicted"/>
<organism evidence="5 6">
    <name type="scientific">Nocardia jiangxiensis</name>
    <dbReference type="NCBI Taxonomy" id="282685"/>
    <lineage>
        <taxon>Bacteria</taxon>
        <taxon>Bacillati</taxon>
        <taxon>Actinomycetota</taxon>
        <taxon>Actinomycetes</taxon>
        <taxon>Mycobacteriales</taxon>
        <taxon>Nocardiaceae</taxon>
        <taxon>Nocardia</taxon>
    </lineage>
</organism>
<sequence length="662" mass="69453">MVAQGSDSPGDAASHPARADAAGTGGVAEKLEKVVIRFAGDSGDGMQLTGDRFTHEAAAFGNDLATQPNFPAEIRAPQGTLPGVSSFQIQIADYDILTAGDQPDVLVAMNPAALKANLEDLPRGATIIVNTDEFTKRTLTKVGYAADPLTDDSLSDFVVHRVPMTSLTLGATESTGVGKKDGQRAKNMFALGLLSWMYGRPIGGTEQFMREKFADKPDIAEANILAFRAGWNYGETTEAFATTYEVAPAALPAGTYRQITGNTALAYGIVAAGQLAGLEVFLGTYPITPASDILHELSKHKNFGVTTFQAEDEIAGIGAALGASLGGALGVTSTSGPGLALKSETIGLAVMTELPLLIVDVQRGGPSTGLPTKTEQADLLQALYGRNGESPVAVLAPRSPADCFAAAVEAARIALTYRTPVLLLSDGSIANGSEPWAIPQVADLAPIDPAFEPDAAEGDSDPYQPYVRDPETLARSLAVPGTRGRAHRIGGLEKADGTGNISYEPANHDLMVRLRQAKIDGIEVPDLEVEDPSGNAELLLIGWGSSYGPIGEACRRARRRGVPVAQAHLRNLNPLPTNTGEVLGRYRTVVAPEMNGGQLAMLLRGRYLVDVQPWTKVAGTAFSAQELVGVIDAALDGSLTELENDKAFAARARATYRTVGGK</sequence>
<evidence type="ECO:0000313" key="5">
    <source>
        <dbReference type="EMBL" id="MFF3571203.1"/>
    </source>
</evidence>
<feature type="domain" description="Pyruvate flavodoxin/ferredoxin oxidoreductase pyrimidine binding" evidence="4">
    <location>
        <begin position="280"/>
        <end position="471"/>
    </location>
</feature>
<dbReference type="InterPro" id="IPR009014">
    <property type="entry name" value="Transketo_C/PFOR_II"/>
</dbReference>
<feature type="compositionally biased region" description="Low complexity" evidence="2">
    <location>
        <begin position="12"/>
        <end position="22"/>
    </location>
</feature>
<dbReference type="SUPFAM" id="SSF52922">
    <property type="entry name" value="TK C-terminal domain-like"/>
    <property type="match status" value="1"/>
</dbReference>
<dbReference type="Proteomes" id="UP001601992">
    <property type="component" value="Unassembled WGS sequence"/>
</dbReference>
<name>A0ABW6S4I6_9NOCA</name>
<evidence type="ECO:0000259" key="4">
    <source>
        <dbReference type="Pfam" id="PF01855"/>
    </source>
</evidence>
<dbReference type="InterPro" id="IPR002869">
    <property type="entry name" value="Pyrv_flavodox_OxRed_cen"/>
</dbReference>
<dbReference type="PANTHER" id="PTHR32154:SF20">
    <property type="entry name" value="2-OXOGLUTARATE OXIDOREDUCTASE SUBUNIT KORA"/>
    <property type="match status" value="1"/>
</dbReference>
<dbReference type="InterPro" id="IPR022367">
    <property type="entry name" value="2-oxoacid/accept_OxRdtase_asu"/>
</dbReference>
<keyword evidence="1" id="KW-0560">Oxidoreductase</keyword>
<dbReference type="Gene3D" id="3.40.50.920">
    <property type="match status" value="1"/>
</dbReference>
<dbReference type="Gene3D" id="3.40.920.10">
    <property type="entry name" value="Pyruvate-ferredoxin oxidoreductase, PFOR, domain III"/>
    <property type="match status" value="1"/>
</dbReference>
<feature type="region of interest" description="Disordered" evidence="2">
    <location>
        <begin position="1"/>
        <end position="24"/>
    </location>
</feature>
<dbReference type="InterPro" id="IPR029061">
    <property type="entry name" value="THDP-binding"/>
</dbReference>
<dbReference type="RefSeq" id="WP_387405264.1">
    <property type="nucleotide sequence ID" value="NZ_JBIAQY010000009.1"/>
</dbReference>
<gene>
    <name evidence="5" type="ORF">ACFYXQ_25820</name>
</gene>
<evidence type="ECO:0000256" key="2">
    <source>
        <dbReference type="SAM" id="MobiDB-lite"/>
    </source>
</evidence>
<evidence type="ECO:0000313" key="6">
    <source>
        <dbReference type="Proteomes" id="UP001601992"/>
    </source>
</evidence>
<accession>A0ABW6S4I6</accession>
<dbReference type="CDD" id="cd07034">
    <property type="entry name" value="TPP_PYR_PFOR_IOR-alpha_like"/>
    <property type="match status" value="1"/>
</dbReference>
<dbReference type="InterPro" id="IPR050722">
    <property type="entry name" value="Pyruvate:ferred/Flavod_OxRd"/>
</dbReference>